<organism evidence="1 2">
    <name type="scientific">Oryza sativa subsp. japonica</name>
    <name type="common">Rice</name>
    <dbReference type="NCBI Taxonomy" id="39947"/>
    <lineage>
        <taxon>Eukaryota</taxon>
        <taxon>Viridiplantae</taxon>
        <taxon>Streptophyta</taxon>
        <taxon>Embryophyta</taxon>
        <taxon>Tracheophyta</taxon>
        <taxon>Spermatophyta</taxon>
        <taxon>Magnoliopsida</taxon>
        <taxon>Liliopsida</taxon>
        <taxon>Poales</taxon>
        <taxon>Poaceae</taxon>
        <taxon>BOP clade</taxon>
        <taxon>Oryzoideae</taxon>
        <taxon>Oryzeae</taxon>
        <taxon>Oryzinae</taxon>
        <taxon>Oryza</taxon>
        <taxon>Oryza sativa</taxon>
    </lineage>
</organism>
<keyword evidence="2" id="KW-1185">Reference proteome</keyword>
<evidence type="ECO:0007829" key="3">
    <source>
        <dbReference type="PeptideAtlas" id="A0A0N7KTR1"/>
    </source>
</evidence>
<reference evidence="2" key="1">
    <citation type="journal article" date="2005" name="Nature">
        <title>The map-based sequence of the rice genome.</title>
        <authorList>
            <consortium name="International rice genome sequencing project (IRGSP)"/>
            <person name="Matsumoto T."/>
            <person name="Wu J."/>
            <person name="Kanamori H."/>
            <person name="Katayose Y."/>
            <person name="Fujisawa M."/>
            <person name="Namiki N."/>
            <person name="Mizuno H."/>
            <person name="Yamamoto K."/>
            <person name="Antonio B.A."/>
            <person name="Baba T."/>
            <person name="Sakata K."/>
            <person name="Nagamura Y."/>
            <person name="Aoki H."/>
            <person name="Arikawa K."/>
            <person name="Arita K."/>
            <person name="Bito T."/>
            <person name="Chiden Y."/>
            <person name="Fujitsuka N."/>
            <person name="Fukunaka R."/>
            <person name="Hamada M."/>
            <person name="Harada C."/>
            <person name="Hayashi A."/>
            <person name="Hijishita S."/>
            <person name="Honda M."/>
            <person name="Hosokawa S."/>
            <person name="Ichikawa Y."/>
            <person name="Idonuma A."/>
            <person name="Iijima M."/>
            <person name="Ikeda M."/>
            <person name="Ikeno M."/>
            <person name="Ito K."/>
            <person name="Ito S."/>
            <person name="Ito T."/>
            <person name="Ito Y."/>
            <person name="Ito Y."/>
            <person name="Iwabuchi A."/>
            <person name="Kamiya K."/>
            <person name="Karasawa W."/>
            <person name="Kurita K."/>
            <person name="Katagiri S."/>
            <person name="Kikuta A."/>
            <person name="Kobayashi H."/>
            <person name="Kobayashi N."/>
            <person name="Machita K."/>
            <person name="Maehara T."/>
            <person name="Masukawa M."/>
            <person name="Mizubayashi T."/>
            <person name="Mukai Y."/>
            <person name="Nagasaki H."/>
            <person name="Nagata Y."/>
            <person name="Naito S."/>
            <person name="Nakashima M."/>
            <person name="Nakama Y."/>
            <person name="Nakamichi Y."/>
            <person name="Nakamura M."/>
            <person name="Meguro A."/>
            <person name="Negishi M."/>
            <person name="Ohta I."/>
            <person name="Ohta T."/>
            <person name="Okamoto M."/>
            <person name="Ono N."/>
            <person name="Saji S."/>
            <person name="Sakaguchi M."/>
            <person name="Sakai K."/>
            <person name="Shibata M."/>
            <person name="Shimokawa T."/>
            <person name="Song J."/>
            <person name="Takazaki Y."/>
            <person name="Terasawa K."/>
            <person name="Tsugane M."/>
            <person name="Tsuji K."/>
            <person name="Ueda S."/>
            <person name="Waki K."/>
            <person name="Yamagata H."/>
            <person name="Yamamoto M."/>
            <person name="Yamamoto S."/>
            <person name="Yamane H."/>
            <person name="Yoshiki S."/>
            <person name="Yoshihara R."/>
            <person name="Yukawa K."/>
            <person name="Zhong H."/>
            <person name="Yano M."/>
            <person name="Yuan Q."/>
            <person name="Ouyang S."/>
            <person name="Liu J."/>
            <person name="Jones K.M."/>
            <person name="Gansberger K."/>
            <person name="Moffat K."/>
            <person name="Hill J."/>
            <person name="Bera J."/>
            <person name="Fadrosh D."/>
            <person name="Jin S."/>
            <person name="Johri S."/>
            <person name="Kim M."/>
            <person name="Overton L."/>
            <person name="Reardon M."/>
            <person name="Tsitrin T."/>
            <person name="Vuong H."/>
            <person name="Weaver B."/>
            <person name="Ciecko A."/>
            <person name="Tallon L."/>
            <person name="Jackson J."/>
            <person name="Pai G."/>
            <person name="Aken S.V."/>
            <person name="Utterback T."/>
            <person name="Reidmuller S."/>
            <person name="Feldblyum T."/>
            <person name="Hsiao J."/>
            <person name="Zismann V."/>
            <person name="Iobst S."/>
            <person name="de Vazeille A.R."/>
            <person name="Buell C.R."/>
            <person name="Ying K."/>
            <person name="Li Y."/>
            <person name="Lu T."/>
            <person name="Huang Y."/>
            <person name="Zhao Q."/>
            <person name="Feng Q."/>
            <person name="Zhang L."/>
            <person name="Zhu J."/>
            <person name="Weng Q."/>
            <person name="Mu J."/>
            <person name="Lu Y."/>
            <person name="Fan D."/>
            <person name="Liu Y."/>
            <person name="Guan J."/>
            <person name="Zhang Y."/>
            <person name="Yu S."/>
            <person name="Liu X."/>
            <person name="Zhang Y."/>
            <person name="Hong G."/>
            <person name="Han B."/>
            <person name="Choisne N."/>
            <person name="Demange N."/>
            <person name="Orjeda G."/>
            <person name="Samain S."/>
            <person name="Cattolico L."/>
            <person name="Pelletier E."/>
            <person name="Couloux A."/>
            <person name="Segurens B."/>
            <person name="Wincker P."/>
            <person name="D'Hont A."/>
            <person name="Scarpelli C."/>
            <person name="Weissenbach J."/>
            <person name="Salanoubat M."/>
            <person name="Quetier F."/>
            <person name="Yu Y."/>
            <person name="Kim H.R."/>
            <person name="Rambo T."/>
            <person name="Currie J."/>
            <person name="Collura K."/>
            <person name="Luo M."/>
            <person name="Yang T."/>
            <person name="Ammiraju J.S.S."/>
            <person name="Engler F."/>
            <person name="Soderlund C."/>
            <person name="Wing R.A."/>
            <person name="Palmer L.E."/>
            <person name="de la Bastide M."/>
            <person name="Spiegel L."/>
            <person name="Nascimento L."/>
            <person name="Zutavern T."/>
            <person name="O'Shaughnessy A."/>
            <person name="Dike S."/>
            <person name="Dedhia N."/>
            <person name="Preston R."/>
            <person name="Balija V."/>
            <person name="McCombie W.R."/>
            <person name="Chow T."/>
            <person name="Chen H."/>
            <person name="Chung M."/>
            <person name="Chen C."/>
            <person name="Shaw J."/>
            <person name="Wu H."/>
            <person name="Hsiao K."/>
            <person name="Chao Y."/>
            <person name="Chu M."/>
            <person name="Cheng C."/>
            <person name="Hour A."/>
            <person name="Lee P."/>
            <person name="Lin S."/>
            <person name="Lin Y."/>
            <person name="Liou J."/>
            <person name="Liu S."/>
            <person name="Hsing Y."/>
            <person name="Raghuvanshi S."/>
            <person name="Mohanty A."/>
            <person name="Bharti A.K."/>
            <person name="Gaur A."/>
            <person name="Gupta V."/>
            <person name="Kumar D."/>
            <person name="Ravi V."/>
            <person name="Vij S."/>
            <person name="Kapur A."/>
            <person name="Khurana P."/>
            <person name="Khurana P."/>
            <person name="Khurana J.P."/>
            <person name="Tyagi A.K."/>
            <person name="Gaikwad K."/>
            <person name="Singh A."/>
            <person name="Dalal V."/>
            <person name="Srivastava S."/>
            <person name="Dixit A."/>
            <person name="Pal A.K."/>
            <person name="Ghazi I.A."/>
            <person name="Yadav M."/>
            <person name="Pandit A."/>
            <person name="Bhargava A."/>
            <person name="Sureshbabu K."/>
            <person name="Batra K."/>
            <person name="Sharma T.R."/>
            <person name="Mohapatra T."/>
            <person name="Singh N.K."/>
            <person name="Messing J."/>
            <person name="Nelson A.B."/>
            <person name="Fuks G."/>
            <person name="Kavchok S."/>
            <person name="Keizer G."/>
            <person name="Linton E."/>
            <person name="Llaca V."/>
            <person name="Song R."/>
            <person name="Tanyolac B."/>
            <person name="Young S."/>
            <person name="Ho-Il K."/>
            <person name="Hahn J.H."/>
            <person name="Sangsakoo G."/>
            <person name="Vanavichit A."/>
            <person name="de Mattos Luiz.A.T."/>
            <person name="Zimmer P.D."/>
            <person name="Malone G."/>
            <person name="Dellagostin O."/>
            <person name="de Oliveira A.C."/>
            <person name="Bevan M."/>
            <person name="Bancroft I."/>
            <person name="Minx P."/>
            <person name="Cordum H."/>
            <person name="Wilson R."/>
            <person name="Cheng Z."/>
            <person name="Jin W."/>
            <person name="Jiang J."/>
            <person name="Leong S.A."/>
            <person name="Iwama H."/>
            <person name="Gojobori T."/>
            <person name="Itoh T."/>
            <person name="Niimura Y."/>
            <person name="Fujii Y."/>
            <person name="Habara T."/>
            <person name="Sakai H."/>
            <person name="Sato Y."/>
            <person name="Wilson G."/>
            <person name="Kumar K."/>
            <person name="McCouch S."/>
            <person name="Juretic N."/>
            <person name="Hoen D."/>
            <person name="Wright S."/>
            <person name="Bruskiewich R."/>
            <person name="Bureau T."/>
            <person name="Miyao A."/>
            <person name="Hirochika H."/>
            <person name="Nishikawa T."/>
            <person name="Kadowaki K."/>
            <person name="Sugiura M."/>
            <person name="Burr B."/>
            <person name="Sasaki T."/>
        </authorList>
    </citation>
    <scope>NUCLEOTIDE SEQUENCE [LARGE SCALE GENOMIC DNA]</scope>
    <source>
        <strain evidence="2">cv. Nipponbare</strain>
    </source>
</reference>
<dbReference type="AlphaFoldDB" id="A0A0N7KTR1"/>
<accession>A0A0N7KTR1</accession>
<dbReference type="Gramene" id="Os12t0210800-02">
    <property type="protein sequence ID" value="Os12t0210800-02"/>
    <property type="gene ID" value="Os12g0210800"/>
</dbReference>
<sequence length="63" mass="7497">CEAVGRVADIIQIPAFLCRQVQMRQMDFFCSELLCYQQYKHDSVVYFTFCIPNTYYGVNRLIF</sequence>
<reference evidence="1 2" key="3">
    <citation type="journal article" date="2013" name="Rice">
        <title>Improvement of the Oryza sativa Nipponbare reference genome using next generation sequence and optical map data.</title>
        <authorList>
            <person name="Kawahara Y."/>
            <person name="de la Bastide M."/>
            <person name="Hamilton J.P."/>
            <person name="Kanamori H."/>
            <person name="McCombie W.R."/>
            <person name="Ouyang S."/>
            <person name="Schwartz D.C."/>
            <person name="Tanaka T."/>
            <person name="Wu J."/>
            <person name="Zhou S."/>
            <person name="Childs K.L."/>
            <person name="Davidson R.M."/>
            <person name="Lin H."/>
            <person name="Quesada-Ocampo L."/>
            <person name="Vaillancourt B."/>
            <person name="Sakai H."/>
            <person name="Lee S.S."/>
            <person name="Kim J."/>
            <person name="Numa H."/>
            <person name="Itoh T."/>
            <person name="Buell C.R."/>
            <person name="Matsumoto T."/>
        </authorList>
    </citation>
    <scope>NUCLEOTIDE SEQUENCE [LARGE SCALE GENOMIC DNA]</scope>
    <source>
        <strain evidence="2">cv. Nipponbare</strain>
    </source>
</reference>
<proteinExistence type="evidence at protein level"/>
<keyword evidence="3 4" id="KW-1267">Proteomics identification</keyword>
<evidence type="ECO:0007829" key="4">
    <source>
        <dbReference type="ProteomicsDB" id="A0A0N7KTR1"/>
    </source>
</evidence>
<evidence type="ECO:0000313" key="1">
    <source>
        <dbReference type="EMBL" id="BAT16322.1"/>
    </source>
</evidence>
<protein>
    <submittedName>
        <fullName evidence="1">Os12g0210800 protein</fullName>
    </submittedName>
</protein>
<dbReference type="Proteomes" id="UP000059680">
    <property type="component" value="Chromosome 12"/>
</dbReference>
<name>A0A0N7KTR1_ORYSJ</name>
<dbReference type="ExpressionAtlas" id="A0A0N7KTR1">
    <property type="expression patterns" value="baseline and differential"/>
</dbReference>
<reference evidence="1 2" key="2">
    <citation type="journal article" date="2013" name="Plant Cell Physiol.">
        <title>Rice Annotation Project Database (RAP-DB): an integrative and interactive database for rice genomics.</title>
        <authorList>
            <person name="Sakai H."/>
            <person name="Lee S.S."/>
            <person name="Tanaka T."/>
            <person name="Numa H."/>
            <person name="Kim J."/>
            <person name="Kawahara Y."/>
            <person name="Wakimoto H."/>
            <person name="Yang C.C."/>
            <person name="Iwamoto M."/>
            <person name="Abe T."/>
            <person name="Yamada Y."/>
            <person name="Muto A."/>
            <person name="Inokuchi H."/>
            <person name="Ikemura T."/>
            <person name="Matsumoto T."/>
            <person name="Sasaki T."/>
            <person name="Itoh T."/>
        </authorList>
    </citation>
    <scope>NUCLEOTIDE SEQUENCE [LARGE SCALE GENOMIC DNA]</scope>
    <source>
        <strain evidence="2">cv. Nipponbare</strain>
    </source>
</reference>
<dbReference type="EMBL" id="AP014968">
    <property type="protein sequence ID" value="BAT16322.1"/>
    <property type="molecule type" value="Genomic_DNA"/>
</dbReference>
<feature type="non-terminal residue" evidence="1">
    <location>
        <position position="1"/>
    </location>
</feature>
<evidence type="ECO:0000313" key="2">
    <source>
        <dbReference type="Proteomes" id="UP000059680"/>
    </source>
</evidence>
<gene>
    <name evidence="1" type="ordered locus">Os12g0210800</name>
    <name evidence="1" type="ORF">OSNPB_120210800</name>
</gene>